<evidence type="ECO:0000313" key="2">
    <source>
        <dbReference type="EMBL" id="KKE82713.1"/>
    </source>
</evidence>
<dbReference type="Proteomes" id="UP000033434">
    <property type="component" value="Unassembled WGS sequence"/>
</dbReference>
<comment type="caution">
    <text evidence="2">The sequence shown here is derived from an EMBL/GenBank/DDBJ whole genome shotgun (WGS) entry which is preliminary data.</text>
</comment>
<dbReference type="PATRIC" id="fig|1129367.4.peg.3339"/>
<keyword evidence="1" id="KW-0732">Signal</keyword>
<feature type="chain" id="PRO_5002499612" description="DUF4154 domain-containing protein" evidence="1">
    <location>
        <begin position="22"/>
        <end position="175"/>
    </location>
</feature>
<evidence type="ECO:0000256" key="1">
    <source>
        <dbReference type="SAM" id="SignalP"/>
    </source>
</evidence>
<gene>
    <name evidence="2" type="ORF">N479_16800</name>
</gene>
<dbReference type="EMBL" id="AUXW01000157">
    <property type="protein sequence ID" value="KKE82713.1"/>
    <property type="molecule type" value="Genomic_DNA"/>
</dbReference>
<dbReference type="RefSeq" id="WP_046356862.1">
    <property type="nucleotide sequence ID" value="NZ_AUXW01000157.1"/>
</dbReference>
<sequence length="175" mass="20073">MKIMYLIAAFIFIFCSLNVDAKSPHEIRSAFLYQMAKLIDFPEQKNKQVTRFCFYDLNHGPGAILNKNNNLKIRGKPIDIIKVNLSDPFRELSKRCDITYIDETMEDDIISSWTDTITLNMVTVGESIEFLEGGGIASLVQEGSKIRLYINRQEVAQHNFKVLSRLLAVSKFYPD</sequence>
<dbReference type="InterPro" id="IPR025293">
    <property type="entry name" value="YfiR/HmsC-like"/>
</dbReference>
<organism evidence="2 3">
    <name type="scientific">Pseudoalteromonas luteoviolacea S4054</name>
    <dbReference type="NCBI Taxonomy" id="1129367"/>
    <lineage>
        <taxon>Bacteria</taxon>
        <taxon>Pseudomonadati</taxon>
        <taxon>Pseudomonadota</taxon>
        <taxon>Gammaproteobacteria</taxon>
        <taxon>Alteromonadales</taxon>
        <taxon>Pseudoalteromonadaceae</taxon>
        <taxon>Pseudoalteromonas</taxon>
    </lineage>
</organism>
<proteinExistence type="predicted"/>
<reference evidence="2 3" key="1">
    <citation type="journal article" date="2015" name="BMC Genomics">
        <title>Genome mining reveals unlocked bioactive potential of marine Gram-negative bacteria.</title>
        <authorList>
            <person name="Machado H."/>
            <person name="Sonnenschein E.C."/>
            <person name="Melchiorsen J."/>
            <person name="Gram L."/>
        </authorList>
    </citation>
    <scope>NUCLEOTIDE SEQUENCE [LARGE SCALE GENOMIC DNA]</scope>
    <source>
        <strain evidence="2 3">S4054</strain>
    </source>
</reference>
<dbReference type="AlphaFoldDB" id="A0A0F6A983"/>
<protein>
    <recommendedName>
        <fullName evidence="4">DUF4154 domain-containing protein</fullName>
    </recommendedName>
</protein>
<name>A0A0F6A983_9GAMM</name>
<evidence type="ECO:0008006" key="4">
    <source>
        <dbReference type="Google" id="ProtNLM"/>
    </source>
</evidence>
<dbReference type="Pfam" id="PF13689">
    <property type="entry name" value="DUF4154"/>
    <property type="match status" value="1"/>
</dbReference>
<evidence type="ECO:0000313" key="3">
    <source>
        <dbReference type="Proteomes" id="UP000033434"/>
    </source>
</evidence>
<accession>A0A0F6A983</accession>
<feature type="signal peptide" evidence="1">
    <location>
        <begin position="1"/>
        <end position="21"/>
    </location>
</feature>